<evidence type="ECO:0000256" key="8">
    <source>
        <dbReference type="PROSITE-ProRule" id="PRU00175"/>
    </source>
</evidence>
<organism evidence="11 14">
    <name type="scientific">Medicago truncatula</name>
    <name type="common">Barrel medic</name>
    <name type="synonym">Medicago tribuloides</name>
    <dbReference type="NCBI Taxonomy" id="3880"/>
    <lineage>
        <taxon>Eukaryota</taxon>
        <taxon>Viridiplantae</taxon>
        <taxon>Streptophyta</taxon>
        <taxon>Embryophyta</taxon>
        <taxon>Tracheophyta</taxon>
        <taxon>Spermatophyta</taxon>
        <taxon>Magnoliopsida</taxon>
        <taxon>eudicotyledons</taxon>
        <taxon>Gunneridae</taxon>
        <taxon>Pentapetalae</taxon>
        <taxon>rosids</taxon>
        <taxon>fabids</taxon>
        <taxon>Fabales</taxon>
        <taxon>Fabaceae</taxon>
        <taxon>Papilionoideae</taxon>
        <taxon>50 kb inversion clade</taxon>
        <taxon>NPAAA clade</taxon>
        <taxon>Hologalegina</taxon>
        <taxon>IRL clade</taxon>
        <taxon>Trifolieae</taxon>
        <taxon>Medicago</taxon>
    </lineage>
</organism>
<dbReference type="EMBL" id="CM001217">
    <property type="protein sequence ID" value="AES60746.2"/>
    <property type="molecule type" value="Genomic_DNA"/>
</dbReference>
<accession>A0A0C3UNQ9</accession>
<keyword evidence="7" id="KW-0862">Zinc</keyword>
<keyword evidence="4" id="KW-0479">Metal-binding</keyword>
<dbReference type="SUPFAM" id="SSF57850">
    <property type="entry name" value="RING/U-box"/>
    <property type="match status" value="1"/>
</dbReference>
<name>G7IBK7_MEDTR</name>
<reference evidence="13" key="3">
    <citation type="submission" date="2015-04" db="UniProtKB">
        <authorList>
            <consortium name="EnsemblPlants"/>
        </authorList>
    </citation>
    <scope>IDENTIFICATION</scope>
    <source>
        <strain evidence="13">cv. Jemalong A17</strain>
    </source>
</reference>
<dbReference type="InterPro" id="IPR013083">
    <property type="entry name" value="Znf_RING/FYVE/PHD"/>
</dbReference>
<gene>
    <name evidence="13" type="primary">11431193</name>
    <name evidence="11" type="ordered locus">MTR_1g066400</name>
    <name evidence="12" type="ORF">MtrunA17_Chr1g0181401</name>
</gene>
<dbReference type="AlphaFoldDB" id="G7IBK7"/>
<evidence type="ECO:0000313" key="11">
    <source>
        <dbReference type="EMBL" id="AES60746.2"/>
    </source>
</evidence>
<dbReference type="InterPro" id="IPR001841">
    <property type="entry name" value="Znf_RING"/>
</dbReference>
<dbReference type="EC" id="2.3.2.27" evidence="2"/>
<dbReference type="OrthoDB" id="8062037at2759"/>
<dbReference type="PANTHER" id="PTHR22937">
    <property type="entry name" value="E3 UBIQUITIN-PROTEIN LIGASE RNF165"/>
    <property type="match status" value="1"/>
</dbReference>
<keyword evidence="6" id="KW-0833">Ubl conjugation pathway</keyword>
<sequence length="532" mass="58949">MGHRHFYSASPMFESDPDQNWNHMQTQQHYMHLGRSGTSDSGSFCYPLENMSTDSISFPSHWNSAARSNGYASSSLNTEALRHQSYASGTSHNHFLHSSSAGTSFEVSGNYVPQPSNSNYQRQSFPDVDGGFTHRTLTSGWGSHKRKGPGVPSIYESGSTSRHVNAGSASDLPSSSESRPEKPYMDSQYMPWDHVSMTPSFGGSGLPIRGEGSSRNVRRRFGFDLESNPQRTQLWSNYPHNSYPTGMPINHSGPVDLSSQTSSNWKRDWCQTSINPAHGRVLPSDSSGFFSHETSHFLVGRHSSNAPVDVDHNDFGTRRNPPAPQIFQNNPTQTTWGVHGNYSQRPITTFSASSSFCLGHAAPSEDGLHILAESGSAVDPWPLSSVGWQSSDRNGTRMYSDRYCSLSDEAGRSDQFFREYGSPNIHDQHRDMRMDIDNMSYEELLALGERIGNVGTGLSEGLISKYLTKTLYCSAEQSQEGTCAICLVEYKNMDDVGTMKTCGHNYHVSCIRKWLSMKNMCPICKASALTDE</sequence>
<dbReference type="Pfam" id="PF13639">
    <property type="entry name" value="zf-RING_2"/>
    <property type="match status" value="1"/>
</dbReference>
<proteinExistence type="predicted"/>
<dbReference type="Gene3D" id="3.30.40.10">
    <property type="entry name" value="Zinc/RING finger domain, C3HC4 (zinc finger)"/>
    <property type="match status" value="1"/>
</dbReference>
<keyword evidence="14" id="KW-1185">Reference proteome</keyword>
<dbReference type="Gramene" id="rna3653">
    <property type="protein sequence ID" value="RHN79812.1"/>
    <property type="gene ID" value="gene3653"/>
</dbReference>
<dbReference type="PANTHER" id="PTHR22937:SF174">
    <property type="entry name" value="RING-TYPE E3 UBIQUITIN TRANSFERASE"/>
    <property type="match status" value="1"/>
</dbReference>
<evidence type="ECO:0000256" key="7">
    <source>
        <dbReference type="ARBA" id="ARBA00022833"/>
    </source>
</evidence>
<evidence type="ECO:0000259" key="10">
    <source>
        <dbReference type="PROSITE" id="PS50089"/>
    </source>
</evidence>
<accession>G7IBK7</accession>
<evidence type="ECO:0000313" key="14">
    <source>
        <dbReference type="Proteomes" id="UP000002051"/>
    </source>
</evidence>
<dbReference type="Proteomes" id="UP000002051">
    <property type="component" value="Unassembled WGS sequence"/>
</dbReference>
<dbReference type="GO" id="GO:0008270">
    <property type="term" value="F:zinc ion binding"/>
    <property type="evidence" value="ECO:0007669"/>
    <property type="project" value="UniProtKB-KW"/>
</dbReference>
<evidence type="ECO:0000256" key="4">
    <source>
        <dbReference type="ARBA" id="ARBA00022723"/>
    </source>
</evidence>
<dbReference type="CDD" id="cd16469">
    <property type="entry name" value="RING-H2_RNF24-like"/>
    <property type="match status" value="1"/>
</dbReference>
<evidence type="ECO:0000256" key="5">
    <source>
        <dbReference type="ARBA" id="ARBA00022771"/>
    </source>
</evidence>
<evidence type="ECO:0000313" key="13">
    <source>
        <dbReference type="EnsemblPlants" id="AES60746"/>
    </source>
</evidence>
<feature type="domain" description="RING-type" evidence="10">
    <location>
        <begin position="483"/>
        <end position="525"/>
    </location>
</feature>
<keyword evidence="3" id="KW-0808">Transferase</keyword>
<evidence type="ECO:0000256" key="9">
    <source>
        <dbReference type="SAM" id="MobiDB-lite"/>
    </source>
</evidence>
<dbReference type="InterPro" id="IPR045191">
    <property type="entry name" value="MBR1/2-like"/>
</dbReference>
<dbReference type="PaxDb" id="3880-AES60746"/>
<dbReference type="EMBL" id="PSQE01000001">
    <property type="protein sequence ID" value="RHN79812.1"/>
    <property type="molecule type" value="Genomic_DNA"/>
</dbReference>
<dbReference type="KEGG" id="mtr:11431193"/>
<feature type="compositionally biased region" description="Polar residues" evidence="9">
    <location>
        <begin position="156"/>
        <end position="177"/>
    </location>
</feature>
<dbReference type="GO" id="GO:0061630">
    <property type="term" value="F:ubiquitin protein ligase activity"/>
    <property type="evidence" value="ECO:0000318"/>
    <property type="project" value="GO_Central"/>
</dbReference>
<reference evidence="11 14" key="2">
    <citation type="journal article" date="2014" name="BMC Genomics">
        <title>An improved genome release (version Mt4.0) for the model legume Medicago truncatula.</title>
        <authorList>
            <person name="Tang H."/>
            <person name="Krishnakumar V."/>
            <person name="Bidwell S."/>
            <person name="Rosen B."/>
            <person name="Chan A."/>
            <person name="Zhou S."/>
            <person name="Gentzbittel L."/>
            <person name="Childs K.L."/>
            <person name="Yandell M."/>
            <person name="Gundlach H."/>
            <person name="Mayer K.F."/>
            <person name="Schwartz D.C."/>
            <person name="Town C.D."/>
        </authorList>
    </citation>
    <scope>GENOME REANNOTATION</scope>
    <source>
        <strain evidence="13 14">cv. Jemalong A17</strain>
    </source>
</reference>
<evidence type="ECO:0000256" key="1">
    <source>
        <dbReference type="ARBA" id="ARBA00000900"/>
    </source>
</evidence>
<dbReference type="PROSITE" id="PS50089">
    <property type="entry name" value="ZF_RING_2"/>
    <property type="match status" value="1"/>
</dbReference>
<evidence type="ECO:0000313" key="12">
    <source>
        <dbReference type="EMBL" id="RHN79812.1"/>
    </source>
</evidence>
<reference evidence="11 14" key="1">
    <citation type="journal article" date="2011" name="Nature">
        <title>The Medicago genome provides insight into the evolution of rhizobial symbioses.</title>
        <authorList>
            <person name="Young N.D."/>
            <person name="Debelle F."/>
            <person name="Oldroyd G.E."/>
            <person name="Geurts R."/>
            <person name="Cannon S.B."/>
            <person name="Udvardi M.K."/>
            <person name="Benedito V.A."/>
            <person name="Mayer K.F."/>
            <person name="Gouzy J."/>
            <person name="Schoof H."/>
            <person name="Van de Peer Y."/>
            <person name="Proost S."/>
            <person name="Cook D.R."/>
            <person name="Meyers B.C."/>
            <person name="Spannagl M."/>
            <person name="Cheung F."/>
            <person name="De Mita S."/>
            <person name="Krishnakumar V."/>
            <person name="Gundlach H."/>
            <person name="Zhou S."/>
            <person name="Mudge J."/>
            <person name="Bharti A.K."/>
            <person name="Murray J.D."/>
            <person name="Naoumkina M.A."/>
            <person name="Rosen B."/>
            <person name="Silverstein K.A."/>
            <person name="Tang H."/>
            <person name="Rombauts S."/>
            <person name="Zhao P.X."/>
            <person name="Zhou P."/>
            <person name="Barbe V."/>
            <person name="Bardou P."/>
            <person name="Bechner M."/>
            <person name="Bellec A."/>
            <person name="Berger A."/>
            <person name="Berges H."/>
            <person name="Bidwell S."/>
            <person name="Bisseling T."/>
            <person name="Choisne N."/>
            <person name="Couloux A."/>
            <person name="Denny R."/>
            <person name="Deshpande S."/>
            <person name="Dai X."/>
            <person name="Doyle J.J."/>
            <person name="Dudez A.M."/>
            <person name="Farmer A.D."/>
            <person name="Fouteau S."/>
            <person name="Franken C."/>
            <person name="Gibelin C."/>
            <person name="Gish J."/>
            <person name="Goldstein S."/>
            <person name="Gonzalez A.J."/>
            <person name="Green P.J."/>
            <person name="Hallab A."/>
            <person name="Hartog M."/>
            <person name="Hua A."/>
            <person name="Humphray S.J."/>
            <person name="Jeong D.H."/>
            <person name="Jing Y."/>
            <person name="Jocker A."/>
            <person name="Kenton S.M."/>
            <person name="Kim D.J."/>
            <person name="Klee K."/>
            <person name="Lai H."/>
            <person name="Lang C."/>
            <person name="Lin S."/>
            <person name="Macmil S.L."/>
            <person name="Magdelenat G."/>
            <person name="Matthews L."/>
            <person name="McCorrison J."/>
            <person name="Monaghan E.L."/>
            <person name="Mun J.H."/>
            <person name="Najar F.Z."/>
            <person name="Nicholson C."/>
            <person name="Noirot C."/>
            <person name="O'Bleness M."/>
            <person name="Paule C.R."/>
            <person name="Poulain J."/>
            <person name="Prion F."/>
            <person name="Qin B."/>
            <person name="Qu C."/>
            <person name="Retzel E.F."/>
            <person name="Riddle C."/>
            <person name="Sallet E."/>
            <person name="Samain S."/>
            <person name="Samson N."/>
            <person name="Sanders I."/>
            <person name="Saurat O."/>
            <person name="Scarpelli C."/>
            <person name="Schiex T."/>
            <person name="Segurens B."/>
            <person name="Severin A.J."/>
            <person name="Sherrier D.J."/>
            <person name="Shi R."/>
            <person name="Sims S."/>
            <person name="Singer S.R."/>
            <person name="Sinharoy S."/>
            <person name="Sterck L."/>
            <person name="Viollet A."/>
            <person name="Wang B.B."/>
            <person name="Wang K."/>
            <person name="Wang M."/>
            <person name="Wang X."/>
            <person name="Warfsmann J."/>
            <person name="Weissenbach J."/>
            <person name="White D.D."/>
            <person name="White J.D."/>
            <person name="Wiley G.B."/>
            <person name="Wincker P."/>
            <person name="Xing Y."/>
            <person name="Yang L."/>
            <person name="Yao Z."/>
            <person name="Ying F."/>
            <person name="Zhai J."/>
            <person name="Zhou L."/>
            <person name="Zuber A."/>
            <person name="Denarie J."/>
            <person name="Dixon R.A."/>
            <person name="May G.D."/>
            <person name="Schwartz D.C."/>
            <person name="Rogers J."/>
            <person name="Quetier F."/>
            <person name="Town C.D."/>
            <person name="Roe B.A."/>
        </authorList>
    </citation>
    <scope>NUCLEOTIDE SEQUENCE [LARGE SCALE GENOMIC DNA]</scope>
    <source>
        <strain evidence="11">A17</strain>
        <strain evidence="13 14">cv. Jemalong A17</strain>
    </source>
</reference>
<dbReference type="STRING" id="3880.G7IBK7"/>
<evidence type="ECO:0000256" key="6">
    <source>
        <dbReference type="ARBA" id="ARBA00022786"/>
    </source>
</evidence>
<protein>
    <recommendedName>
        <fullName evidence="2">RING-type E3 ubiquitin transferase</fullName>
        <ecNumber evidence="2">2.3.2.27</ecNumber>
    </recommendedName>
</protein>
<dbReference type="SMART" id="SM00184">
    <property type="entry name" value="RING"/>
    <property type="match status" value="1"/>
</dbReference>
<reference evidence="12" key="4">
    <citation type="journal article" date="2018" name="Nat. Plants">
        <title>Whole-genome landscape of Medicago truncatula symbiotic genes.</title>
        <authorList>
            <person name="Pecrix Y."/>
            <person name="Gamas P."/>
            <person name="Carrere S."/>
        </authorList>
    </citation>
    <scope>NUCLEOTIDE SEQUENCE</scope>
    <source>
        <tissue evidence="12">Leaves</tissue>
    </source>
</reference>
<evidence type="ECO:0000256" key="3">
    <source>
        <dbReference type="ARBA" id="ARBA00022679"/>
    </source>
</evidence>
<comment type="catalytic activity">
    <reaction evidence="1">
        <text>S-ubiquitinyl-[E2 ubiquitin-conjugating enzyme]-L-cysteine + [acceptor protein]-L-lysine = [E2 ubiquitin-conjugating enzyme]-L-cysteine + N(6)-ubiquitinyl-[acceptor protein]-L-lysine.</text>
        <dbReference type="EC" id="2.3.2.27"/>
    </reaction>
</comment>
<dbReference type="Proteomes" id="UP000265566">
    <property type="component" value="Chromosome 1"/>
</dbReference>
<keyword evidence="5 8" id="KW-0863">Zinc-finger</keyword>
<evidence type="ECO:0000256" key="2">
    <source>
        <dbReference type="ARBA" id="ARBA00012483"/>
    </source>
</evidence>
<feature type="region of interest" description="Disordered" evidence="9">
    <location>
        <begin position="136"/>
        <end position="186"/>
    </location>
</feature>
<dbReference type="EnsemblPlants" id="AES60746">
    <property type="protein sequence ID" value="AES60746"/>
    <property type="gene ID" value="MTR_1g066400"/>
</dbReference>
<dbReference type="FunFam" id="3.30.40.10:FF:000538">
    <property type="entry name" value="E3 ubiquitin-protein ligase MBR2 isoform A"/>
    <property type="match status" value="1"/>
</dbReference>
<dbReference type="HOGENOM" id="CLU_036557_0_0_1"/>
<dbReference type="eggNOG" id="KOG0800">
    <property type="taxonomic scope" value="Eukaryota"/>
</dbReference>